<reference evidence="5" key="1">
    <citation type="submission" date="2016-11" db="EMBL/GenBank/DDBJ databases">
        <authorList>
            <person name="Shukria A."/>
            <person name="Stevens D.C."/>
        </authorList>
    </citation>
    <scope>NUCLEOTIDE SEQUENCE [LARGE SCALE GENOMIC DNA]</scope>
    <source>
        <strain evidence="5">Cbfe23</strain>
    </source>
</reference>
<dbReference type="InterPro" id="IPR031325">
    <property type="entry name" value="RHS_repeat"/>
</dbReference>
<dbReference type="NCBIfam" id="TIGR01643">
    <property type="entry name" value="YD_repeat_2x"/>
    <property type="match status" value="2"/>
</dbReference>
<accession>A0A1L9B8R0</accession>
<evidence type="ECO:0000259" key="3">
    <source>
        <dbReference type="Pfam" id="PF25023"/>
    </source>
</evidence>
<dbReference type="InterPro" id="IPR056823">
    <property type="entry name" value="TEN-like_YD-shell"/>
</dbReference>
<comment type="caution">
    <text evidence="4">The sequence shown here is derived from an EMBL/GenBank/DDBJ whole genome shotgun (WGS) entry which is preliminary data.</text>
</comment>
<dbReference type="InterPro" id="IPR028994">
    <property type="entry name" value="Integrin_alpha_N"/>
</dbReference>
<name>A0A1L9B8R0_9BACT</name>
<dbReference type="NCBIfam" id="TIGR03696">
    <property type="entry name" value="Rhs_assc_core"/>
    <property type="match status" value="1"/>
</dbReference>
<dbReference type="Gene3D" id="2.180.10.10">
    <property type="entry name" value="RHS repeat-associated core"/>
    <property type="match status" value="2"/>
</dbReference>
<protein>
    <submittedName>
        <fullName evidence="4">Uncharacterized protein</fullName>
    </submittedName>
</protein>
<dbReference type="Pfam" id="PF07000">
    <property type="entry name" value="DUF1308"/>
    <property type="match status" value="1"/>
</dbReference>
<dbReference type="PANTHER" id="PTHR32305">
    <property type="match status" value="1"/>
</dbReference>
<evidence type="ECO:0000313" key="5">
    <source>
        <dbReference type="Proteomes" id="UP000182229"/>
    </source>
</evidence>
<keyword evidence="1" id="KW-0677">Repeat</keyword>
<sequence>MCLASGSSSLAFDGPLQDRLLQAPQLSAPQRGSLAGQLAHTAFGPADVSRGAFSLPSAFSVPEDRGALLAPLFPTYSPDSGASEWGVGWRTSLHLERWRARGDLDYATDGLTSPWGRLVQGSDGDWYPQGLSTPVRVRMNGTSATAWLPDGSTWHFGGPARIDTPRGTFAWYLTEVVTVLGRRTRLEWQPNDSGQLFLQHAFYGGTGTDFQYRIELAYQPLVLPFVDYRSGTGLALDRRVSTVTVYARGSGTGIDTERWRYTLTHAGDGFGPAFYLEQVTQRFASGEQPPPTHYTYHSARERLLQPEWFINDRLDQVLTMLGEDAFQPERATLLDVDSDGLIDFEHAYDGAMVRQTKEGFVIEYLPALPANAFYGCRSGASYYNLPRHLAQMFPEDSAHPLPEDRAHQVVSLEFDASRGITHLVMCDRKGQALQSSVLEGLWELGANTRLVDLNRDQKPDLLRVDTGSFEVIPNISASGQLAFGAASQGALLSLSGGSYQPLASWVQDMNGDSLPDLVVRHLGGLAVWWAKGQFEFDPIAREYPLVNLHGYYVDPAAYAFHFMDGNRDGLTDVLLVAQGDVRLFMNSGVHLQEVDIPSLYYLGYGSTPPVVADFRGSGNTEVAFAAQGIAHGVALDSPETGLMASADDGRGTVLHFRYGRGPSGPEVRQRPAVLSALEVESSGYDTLRYDYSYTQPVHHSEGTFLVGYGTVERQDGTVTQTEHFLQGDTYAGLPSSSSQEDALTPGLHGFTSRRYEDAYFRDIPWKRLEEERSGWTGAQGELLEEWTEYPEYEADVCPATVVRHLRQGTLTTKQWRAQISGLANHLHCLEERVILSGAHDDSTLNFEHTARLIRDEVGLLKRVESIGDGQTLVLQEVGYRADHTVQSISQPGQGTTTFGVDPTSLLLSKVTSPDGTWVEVAQRDPSTDGMLSLVKQRGGKSYAQHFRYDGQERLKKQWNDAGRATEANPNMVLAYEFARAQRPGSIRVASLVDAGSGAHSESVEWQTAAGEDVTAAEKIPEGWAFNGITTRSRVLRETNTYQRDTEPLTLDTTSVTYADLLRGGQLLRRTRTAGFGHEMDALSRLHVDVERHTAGSVSFRNGLLQRQVLENGTHRRTHVVDAAERVVAYEDEVGTRYTYGYDALGRLRTVLLPDGKQHRVFYDKHGRVSRIWREDIATVDYTYAPGTGLLEGKRFLSPAGQPMREEAYAYDGIGRKTVETHTDPTAGTSLAYRFHYDGATPAQPSLRTDVGMLTAVEGDGFVKTFSYYPDGKEWHRTVQLNGWRTVETTWTYADNGDVAQASTAVRDSAGLLLSSTTLEHGWDTFGRLHTLHLNGQPLATFTYNAQGQPWRATFTTGETASLAYDGLSRKRTGLYLNSNRWTASTGLKLNGRGFLDTEDIVVNGRPLQRAYQYSPQGFLTQSTDADAAYLYGFDTFGLPTSITDNQGTRTLSRQGSTLTAGDITYTFDALGRTVTRGNLTLAYGPHGHLALARKGVLEWRFLHDEAGQRLMKLAGDTPVAAYLEGGMYLDETGLTQPFKFAGHVVGLVKNGSFEMLAADTRGSVIADVDGTPRLASPFGARDIHPSHAAAIDYVEKGFDADLGLIRMGVRDYDPGLNRFMTPDPLFLEQPALCADRPVECNLYGYAVGNPVTFVDPKGTAVETVWDVASLGMGIYSIRSWNENTSTFSKVVDVIGVVADAAAVVVPFVPGGAGAAIKGARAVDAAVDTLQSADKTVEAVQAAEKAAEVTKLVNIDTGTASAFVSQDSAIRHELKEFVQNKGMVMTETAAKEFQGMLRVAGPEETARAQRFLDRVTIIPDNPSSRALKLKETKSVGSNDIKIFGTGDNMGITTMSSDAKFLRGAKAQGVEFDAFLHSPVPLRGL</sequence>
<reference evidence="4 5" key="2">
    <citation type="submission" date="2016-12" db="EMBL/GenBank/DDBJ databases">
        <title>Draft Genome Sequence of Cystobacter ferrugineus Strain Cbfe23.</title>
        <authorList>
            <person name="Akbar S."/>
            <person name="Dowd S.E."/>
            <person name="Stevens D.C."/>
        </authorList>
    </citation>
    <scope>NUCLEOTIDE SEQUENCE [LARGE SCALE GENOMIC DNA]</scope>
    <source>
        <strain evidence="4 5">Cbfe23</strain>
    </source>
</reference>
<dbReference type="Pfam" id="PF25023">
    <property type="entry name" value="TEN_YD-shell"/>
    <property type="match status" value="1"/>
</dbReference>
<feature type="domain" description="Teneurin-like YD-shell" evidence="3">
    <location>
        <begin position="1393"/>
        <end position="1651"/>
    </location>
</feature>
<evidence type="ECO:0000313" key="4">
    <source>
        <dbReference type="EMBL" id="OJH38634.1"/>
    </source>
</evidence>
<dbReference type="STRING" id="83449.BON30_20570"/>
<dbReference type="EMBL" id="MPIN01000005">
    <property type="protein sequence ID" value="OJH38634.1"/>
    <property type="molecule type" value="Genomic_DNA"/>
</dbReference>
<feature type="domain" description="DUF1308" evidence="2">
    <location>
        <begin position="1765"/>
        <end position="1880"/>
    </location>
</feature>
<dbReference type="Pfam" id="PF05593">
    <property type="entry name" value="RHS_repeat"/>
    <property type="match status" value="1"/>
</dbReference>
<organism evidence="4 5">
    <name type="scientific">Cystobacter ferrugineus</name>
    <dbReference type="NCBI Taxonomy" id="83449"/>
    <lineage>
        <taxon>Bacteria</taxon>
        <taxon>Pseudomonadati</taxon>
        <taxon>Myxococcota</taxon>
        <taxon>Myxococcia</taxon>
        <taxon>Myxococcales</taxon>
        <taxon>Cystobacterineae</taxon>
        <taxon>Archangiaceae</taxon>
        <taxon>Cystobacter</taxon>
    </lineage>
</organism>
<proteinExistence type="predicted"/>
<dbReference type="SUPFAM" id="SSF69318">
    <property type="entry name" value="Integrin alpha N-terminal domain"/>
    <property type="match status" value="1"/>
</dbReference>
<evidence type="ECO:0000259" key="2">
    <source>
        <dbReference type="Pfam" id="PF07000"/>
    </source>
</evidence>
<dbReference type="InterPro" id="IPR050708">
    <property type="entry name" value="T6SS_VgrG/RHS"/>
</dbReference>
<keyword evidence="5" id="KW-1185">Reference proteome</keyword>
<dbReference type="InterPro" id="IPR022385">
    <property type="entry name" value="Rhs_assc_core"/>
</dbReference>
<dbReference type="Proteomes" id="UP000182229">
    <property type="component" value="Unassembled WGS sequence"/>
</dbReference>
<dbReference type="InterPro" id="IPR010733">
    <property type="entry name" value="DUF1308"/>
</dbReference>
<evidence type="ECO:0000256" key="1">
    <source>
        <dbReference type="ARBA" id="ARBA00022737"/>
    </source>
</evidence>
<gene>
    <name evidence="4" type="ORF">BON30_20570</name>
</gene>
<dbReference type="PANTHER" id="PTHR32305:SF15">
    <property type="entry name" value="PROTEIN RHSA-RELATED"/>
    <property type="match status" value="1"/>
</dbReference>
<dbReference type="InterPro" id="IPR006530">
    <property type="entry name" value="YD"/>
</dbReference>